<keyword evidence="8" id="KW-0732">Signal</keyword>
<dbReference type="EC" id="5.1.3.2" evidence="4 7"/>
<dbReference type="SUPFAM" id="SSF51735">
    <property type="entry name" value="NAD(P)-binding Rossmann-fold domains"/>
    <property type="match status" value="1"/>
</dbReference>
<dbReference type="InterPro" id="IPR036291">
    <property type="entry name" value="NAD(P)-bd_dom_sf"/>
</dbReference>
<keyword evidence="6 7" id="KW-0413">Isomerase</keyword>
<dbReference type="InterPro" id="IPR005886">
    <property type="entry name" value="UDP_G4E"/>
</dbReference>
<evidence type="ECO:0000256" key="1">
    <source>
        <dbReference type="ARBA" id="ARBA00000083"/>
    </source>
</evidence>
<dbReference type="CDD" id="cd05247">
    <property type="entry name" value="UDP_G4E_1_SDR_e"/>
    <property type="match status" value="1"/>
</dbReference>
<dbReference type="GO" id="GO:0003978">
    <property type="term" value="F:UDP-glucose 4-epimerase activity"/>
    <property type="evidence" value="ECO:0007669"/>
    <property type="project" value="UniProtKB-UniRule"/>
</dbReference>
<feature type="chain" id="PRO_5030858783" description="UDP-glucose 4-epimerase" evidence="8">
    <location>
        <begin position="16"/>
        <end position="370"/>
    </location>
</feature>
<comment type="subunit">
    <text evidence="7">Homodimer.</text>
</comment>
<dbReference type="UniPathway" id="UPA00214"/>
<reference evidence="10" key="1">
    <citation type="submission" date="2021-01" db="EMBL/GenBank/DDBJ databases">
        <authorList>
            <person name="Corre E."/>
            <person name="Pelletier E."/>
            <person name="Niang G."/>
            <person name="Scheremetjew M."/>
            <person name="Finn R."/>
            <person name="Kale V."/>
            <person name="Holt S."/>
            <person name="Cochrane G."/>
            <person name="Meng A."/>
            <person name="Brown T."/>
            <person name="Cohen L."/>
        </authorList>
    </citation>
    <scope>NUCLEOTIDE SEQUENCE</scope>
    <source>
        <strain evidence="10">CCMP1510</strain>
    </source>
</reference>
<name>A0A7S3ND55_9STRA</name>
<protein>
    <recommendedName>
        <fullName evidence="4 7">UDP-glucose 4-epimerase</fullName>
        <ecNumber evidence="4 7">5.1.3.2</ecNumber>
    </recommendedName>
</protein>
<evidence type="ECO:0000256" key="7">
    <source>
        <dbReference type="RuleBase" id="RU366046"/>
    </source>
</evidence>
<comment type="catalytic activity">
    <reaction evidence="1 7">
        <text>UDP-alpha-D-glucose = UDP-alpha-D-galactose</text>
        <dbReference type="Rhea" id="RHEA:22168"/>
        <dbReference type="ChEBI" id="CHEBI:58885"/>
        <dbReference type="ChEBI" id="CHEBI:66914"/>
        <dbReference type="EC" id="5.1.3.2"/>
    </reaction>
</comment>
<comment type="similarity">
    <text evidence="7">Belongs to the NAD(P)-dependent epimerase/dehydratase family.</text>
</comment>
<evidence type="ECO:0000259" key="9">
    <source>
        <dbReference type="Pfam" id="PF16363"/>
    </source>
</evidence>
<evidence type="ECO:0000256" key="2">
    <source>
        <dbReference type="ARBA" id="ARBA00001911"/>
    </source>
</evidence>
<dbReference type="NCBIfam" id="NF007956">
    <property type="entry name" value="PRK10675.1"/>
    <property type="match status" value="1"/>
</dbReference>
<dbReference type="GO" id="GO:0005829">
    <property type="term" value="C:cytosol"/>
    <property type="evidence" value="ECO:0007669"/>
    <property type="project" value="TreeGrafter"/>
</dbReference>
<dbReference type="InterPro" id="IPR016040">
    <property type="entry name" value="NAD(P)-bd_dom"/>
</dbReference>
<feature type="domain" description="NAD(P)-binding" evidence="9">
    <location>
        <begin position="23"/>
        <end position="347"/>
    </location>
</feature>
<accession>A0A7S3ND55</accession>
<sequence>MRLIQIFGIVLCCESLSMKGHVLVTGGAGYIGSHTTLCLLEAGYEVTVVDSLINSKTESLRRVEELTGKKLHFFQVDLRDEEKLDSIIAKLDPPADACIHFAGLKAVGESTQKPLEYYENNVHGTLILLKLMRKYKINKIIFSSSATVYGAATHLPITEESPTGNGITNAYGRTKYVIEEILGDFSRSPQGEPWTIVILRYFNPVGAHPSGRIGEDPTGPPNNLMPYVSQVAIGRRPFVSVFGNDYDTPDGTGVRDYLHVMDLAEGHIAALDKCSARGLHVYNLGTGIGYSVLEMIQAMEVASGKKIEYKVVGRRPGDIATVYADCSKALDQLNWKTKRNLQDMCNDLWTWQSANPQGYPGEPLAAVDEL</sequence>
<dbReference type="NCBIfam" id="TIGR01179">
    <property type="entry name" value="galE"/>
    <property type="match status" value="1"/>
</dbReference>
<evidence type="ECO:0000256" key="4">
    <source>
        <dbReference type="ARBA" id="ARBA00013189"/>
    </source>
</evidence>
<organism evidence="10">
    <name type="scientific">Aureoumbra lagunensis</name>
    <dbReference type="NCBI Taxonomy" id="44058"/>
    <lineage>
        <taxon>Eukaryota</taxon>
        <taxon>Sar</taxon>
        <taxon>Stramenopiles</taxon>
        <taxon>Ochrophyta</taxon>
        <taxon>Pelagophyceae</taxon>
        <taxon>Pelagomonadales</taxon>
        <taxon>Aureoumbra</taxon>
    </lineage>
</organism>
<dbReference type="GO" id="GO:0006012">
    <property type="term" value="P:galactose metabolic process"/>
    <property type="evidence" value="ECO:0007669"/>
    <property type="project" value="UniProtKB-UniPathway"/>
</dbReference>
<keyword evidence="5 7" id="KW-0520">NAD</keyword>
<feature type="signal peptide" evidence="8">
    <location>
        <begin position="1"/>
        <end position="15"/>
    </location>
</feature>
<evidence type="ECO:0000256" key="8">
    <source>
        <dbReference type="SAM" id="SignalP"/>
    </source>
</evidence>
<comment type="pathway">
    <text evidence="3 7">Carbohydrate metabolism; galactose metabolism.</text>
</comment>
<dbReference type="Pfam" id="PF16363">
    <property type="entry name" value="GDP_Man_Dehyd"/>
    <property type="match status" value="1"/>
</dbReference>
<dbReference type="AlphaFoldDB" id="A0A7S3ND55"/>
<evidence type="ECO:0000256" key="6">
    <source>
        <dbReference type="ARBA" id="ARBA00023235"/>
    </source>
</evidence>
<evidence type="ECO:0000313" key="10">
    <source>
        <dbReference type="EMBL" id="CAE0359289.1"/>
    </source>
</evidence>
<comment type="cofactor">
    <cofactor evidence="2 7">
        <name>NAD(+)</name>
        <dbReference type="ChEBI" id="CHEBI:57540"/>
    </cofactor>
</comment>
<evidence type="ECO:0000256" key="5">
    <source>
        <dbReference type="ARBA" id="ARBA00023027"/>
    </source>
</evidence>
<gene>
    <name evidence="10" type="ORF">ALAG00032_LOCUS17</name>
</gene>
<dbReference type="PANTHER" id="PTHR43725:SF47">
    <property type="entry name" value="UDP-GLUCOSE 4-EPIMERASE"/>
    <property type="match status" value="1"/>
</dbReference>
<dbReference type="PANTHER" id="PTHR43725">
    <property type="entry name" value="UDP-GLUCOSE 4-EPIMERASE"/>
    <property type="match status" value="1"/>
</dbReference>
<dbReference type="EMBL" id="HBIJ01000024">
    <property type="protein sequence ID" value="CAE0359289.1"/>
    <property type="molecule type" value="Transcribed_RNA"/>
</dbReference>
<dbReference type="Gene3D" id="3.40.50.720">
    <property type="entry name" value="NAD(P)-binding Rossmann-like Domain"/>
    <property type="match status" value="1"/>
</dbReference>
<evidence type="ECO:0000256" key="3">
    <source>
        <dbReference type="ARBA" id="ARBA00004947"/>
    </source>
</evidence>
<keyword evidence="7" id="KW-0119">Carbohydrate metabolism</keyword>
<dbReference type="Gene3D" id="3.90.25.10">
    <property type="entry name" value="UDP-galactose 4-epimerase, domain 1"/>
    <property type="match status" value="1"/>
</dbReference>
<proteinExistence type="inferred from homology"/>